<dbReference type="GO" id="GO:1904294">
    <property type="term" value="P:positive regulation of ERAD pathway"/>
    <property type="evidence" value="ECO:0007669"/>
    <property type="project" value="TreeGrafter"/>
</dbReference>
<dbReference type="EMBL" id="BLLK01000069">
    <property type="protein sequence ID" value="GFH60600.1"/>
    <property type="molecule type" value="Genomic_DNA"/>
</dbReference>
<feature type="region of interest" description="Disordered" evidence="1">
    <location>
        <begin position="92"/>
        <end position="183"/>
    </location>
</feature>
<feature type="compositionally biased region" description="Polar residues" evidence="1">
    <location>
        <begin position="155"/>
        <end position="166"/>
    </location>
</feature>
<dbReference type="PANTHER" id="PTHR21650:SF4">
    <property type="entry name" value="MEMBRALIN"/>
    <property type="match status" value="1"/>
</dbReference>
<feature type="transmembrane region" description="Helical" evidence="2">
    <location>
        <begin position="550"/>
        <end position="567"/>
    </location>
</feature>
<evidence type="ECO:0000256" key="2">
    <source>
        <dbReference type="SAM" id="Phobius"/>
    </source>
</evidence>
<sequence>MDYERALYRVYEKFIEDLTQTQPIFDANNNRQQNQDGEEQDAHLSTPGQNQGPNNVVPFMWPLFLLRALEYIENIKNGRMNASSIWNRIRGSTSYGRSRRPRSRMFSRVATQEEDIQDGDIEQGTEFSLEMTSLSQSSGLRRRNNSNSSSEGSNDGTPTSSNNTNQRPRRNQSDNDLNSDTSDEFTAQTETMRMAQEIARLAQQQRQLEDEEPRACSQKGLFAIMRVCMFFAIFHIAVLFCLHKTYIGPAISKHILENGISSDIKMTCLEYALSTRPKENRSQFFHLFGEDVEDDEDDDSEPSTSKTSKKNDEGKHSVTNSTNKTEVEAPLLGQDEILQIKIVYGNGCKNIKGQCSRVHNVLPTNSSVANTTKANIFQSILGLASKEKKLNATEKYTNDKYWSTPAYRYSSNEALMYMDKKMIAYHNISLVNVTLSEQCLSTGSDTGAYTRINKIAQFLSQIYGMDAIIINQLMYGIKSTNDSFRSGHIKNIDTKERWNYSKNILKEEHDINHNIFTRIFNRVGVLAMALLAFSMIMSITALIVRLLTSSGVMVLLPLFSISRALGVNPDERILMYSYPWIGRATRLIRHQGTHPVNHFLIANVGKLFLLYTMYESCQVMWSSMLYPKSIPSNLPLWVFGNAMIIEYFSMIFVRSALSVFFFPRMILLYFVIYHVYIYSVPYGFFDVALIPWSLLMLHTMLFTIIALELPSSARGAVSLEFPREVYAKLSWPSWSSAIPDEWTLFLPLNSRYIPIHDREEENEQGGVAMGERRGNEGMEEDERTI</sequence>
<reference evidence="3 4" key="1">
    <citation type="journal article" date="2021" name="Sci. Rep.">
        <title>The genome of the diatom Chaetoceros tenuissimus carries an ancient integrated fragment of an extant virus.</title>
        <authorList>
            <person name="Hongo Y."/>
            <person name="Kimura K."/>
            <person name="Takaki Y."/>
            <person name="Yoshida Y."/>
            <person name="Baba S."/>
            <person name="Kobayashi G."/>
            <person name="Nagasaki K."/>
            <person name="Hano T."/>
            <person name="Tomaru Y."/>
        </authorList>
    </citation>
    <scope>NUCLEOTIDE SEQUENCE [LARGE SCALE GENOMIC DNA]</scope>
    <source>
        <strain evidence="3 4">NIES-3715</strain>
    </source>
</reference>
<evidence type="ECO:0000313" key="3">
    <source>
        <dbReference type="EMBL" id="GFH60600.1"/>
    </source>
</evidence>
<feature type="compositionally biased region" description="Low complexity" evidence="1">
    <location>
        <begin position="133"/>
        <end position="154"/>
    </location>
</feature>
<dbReference type="GO" id="GO:0034976">
    <property type="term" value="P:response to endoplasmic reticulum stress"/>
    <property type="evidence" value="ECO:0007669"/>
    <property type="project" value="TreeGrafter"/>
</dbReference>
<evidence type="ECO:0000256" key="1">
    <source>
        <dbReference type="SAM" id="MobiDB-lite"/>
    </source>
</evidence>
<dbReference type="AlphaFoldDB" id="A0AAD3DC25"/>
<protein>
    <submittedName>
        <fullName evidence="3">Uncharacterized protein</fullName>
    </submittedName>
</protein>
<comment type="caution">
    <text evidence="3">The sequence shown here is derived from an EMBL/GenBank/DDBJ whole genome shotgun (WGS) entry which is preliminary data.</text>
</comment>
<feature type="transmembrane region" description="Helical" evidence="2">
    <location>
        <begin position="523"/>
        <end position="544"/>
    </location>
</feature>
<feature type="transmembrane region" description="Helical" evidence="2">
    <location>
        <begin position="634"/>
        <end position="653"/>
    </location>
</feature>
<dbReference type="GO" id="GO:0005783">
    <property type="term" value="C:endoplasmic reticulum"/>
    <property type="evidence" value="ECO:0007669"/>
    <property type="project" value="TreeGrafter"/>
</dbReference>
<evidence type="ECO:0000313" key="4">
    <source>
        <dbReference type="Proteomes" id="UP001054902"/>
    </source>
</evidence>
<gene>
    <name evidence="3" type="ORF">CTEN210_17076</name>
</gene>
<feature type="transmembrane region" description="Helical" evidence="2">
    <location>
        <begin position="665"/>
        <end position="684"/>
    </location>
</feature>
<proteinExistence type="predicted"/>
<dbReference type="PANTHER" id="PTHR21650">
    <property type="entry name" value="MEMBRALIN/KINETOCHORE PROTEIN NUF2"/>
    <property type="match status" value="1"/>
</dbReference>
<keyword evidence="4" id="KW-1185">Reference proteome</keyword>
<dbReference type="Proteomes" id="UP001054902">
    <property type="component" value="Unassembled WGS sequence"/>
</dbReference>
<accession>A0AAD3DC25</accession>
<feature type="region of interest" description="Disordered" evidence="1">
    <location>
        <begin position="291"/>
        <end position="326"/>
    </location>
</feature>
<name>A0AAD3DC25_9STRA</name>
<feature type="transmembrane region" description="Helical" evidence="2">
    <location>
        <begin position="221"/>
        <end position="242"/>
    </location>
</feature>
<keyword evidence="2" id="KW-0812">Transmembrane</keyword>
<feature type="region of interest" description="Disordered" evidence="1">
    <location>
        <begin position="28"/>
        <end position="53"/>
    </location>
</feature>
<feature type="compositionally biased region" description="Acidic residues" evidence="1">
    <location>
        <begin position="112"/>
        <end position="123"/>
    </location>
</feature>
<keyword evidence="2" id="KW-0472">Membrane</keyword>
<organism evidence="3 4">
    <name type="scientific">Chaetoceros tenuissimus</name>
    <dbReference type="NCBI Taxonomy" id="426638"/>
    <lineage>
        <taxon>Eukaryota</taxon>
        <taxon>Sar</taxon>
        <taxon>Stramenopiles</taxon>
        <taxon>Ochrophyta</taxon>
        <taxon>Bacillariophyta</taxon>
        <taxon>Coscinodiscophyceae</taxon>
        <taxon>Chaetocerotophycidae</taxon>
        <taxon>Chaetocerotales</taxon>
        <taxon>Chaetocerotaceae</taxon>
        <taxon>Chaetoceros</taxon>
    </lineage>
</organism>
<feature type="transmembrane region" description="Helical" evidence="2">
    <location>
        <begin position="596"/>
        <end position="614"/>
    </location>
</feature>
<keyword evidence="2" id="KW-1133">Transmembrane helix</keyword>
<feature type="compositionally biased region" description="Polar residues" evidence="1">
    <location>
        <begin position="174"/>
        <end position="183"/>
    </location>
</feature>
<feature type="transmembrane region" description="Helical" evidence="2">
    <location>
        <begin position="690"/>
        <end position="709"/>
    </location>
</feature>
<feature type="region of interest" description="Disordered" evidence="1">
    <location>
        <begin position="761"/>
        <end position="785"/>
    </location>
</feature>
<feature type="compositionally biased region" description="Acidic residues" evidence="1">
    <location>
        <begin position="291"/>
        <end position="301"/>
    </location>
</feature>